<dbReference type="InterPro" id="IPR011060">
    <property type="entry name" value="RibuloseP-bd_barrel"/>
</dbReference>
<evidence type="ECO:0000256" key="12">
    <source>
        <dbReference type="RuleBase" id="RU003657"/>
    </source>
</evidence>
<dbReference type="OrthoDB" id="9781903at2"/>
<dbReference type="UniPathway" id="UPA00031">
    <property type="reaction ID" value="UER00010"/>
</dbReference>
<comment type="subcellular location">
    <subcellularLocation>
        <location evidence="1 11">Cytoplasm</location>
    </subcellularLocation>
</comment>
<dbReference type="GO" id="GO:0000105">
    <property type="term" value="P:L-histidine biosynthetic process"/>
    <property type="evidence" value="ECO:0007669"/>
    <property type="project" value="UniProtKB-UniRule"/>
</dbReference>
<evidence type="ECO:0000256" key="9">
    <source>
        <dbReference type="ARBA" id="ARBA00025475"/>
    </source>
</evidence>
<evidence type="ECO:0000256" key="3">
    <source>
        <dbReference type="ARBA" id="ARBA00009667"/>
    </source>
</evidence>
<accession>A0A1I6NX67</accession>
<keyword evidence="7 11" id="KW-0368">Histidine biosynthesis</keyword>
<dbReference type="HAMAP" id="MF_01013">
    <property type="entry name" value="HisF"/>
    <property type="match status" value="1"/>
</dbReference>
<dbReference type="CDD" id="cd04731">
    <property type="entry name" value="HisF"/>
    <property type="match status" value="1"/>
</dbReference>
<keyword evidence="6 11" id="KW-0028">Amino-acid biosynthesis</keyword>
<dbReference type="Gene3D" id="3.20.20.70">
    <property type="entry name" value="Aldolase class I"/>
    <property type="match status" value="1"/>
</dbReference>
<comment type="catalytic activity">
    <reaction evidence="10 11">
        <text>5-[(5-phospho-1-deoxy-D-ribulos-1-ylimino)methylamino]-1-(5-phospho-beta-D-ribosyl)imidazole-4-carboxamide + L-glutamine = D-erythro-1-(imidazol-4-yl)glycerol 3-phosphate + 5-amino-1-(5-phospho-beta-D-ribosyl)imidazole-4-carboxamide + L-glutamate + H(+)</text>
        <dbReference type="Rhea" id="RHEA:24793"/>
        <dbReference type="ChEBI" id="CHEBI:15378"/>
        <dbReference type="ChEBI" id="CHEBI:29985"/>
        <dbReference type="ChEBI" id="CHEBI:58278"/>
        <dbReference type="ChEBI" id="CHEBI:58359"/>
        <dbReference type="ChEBI" id="CHEBI:58475"/>
        <dbReference type="ChEBI" id="CHEBI:58525"/>
        <dbReference type="EC" id="4.3.2.10"/>
    </reaction>
</comment>
<name>A0A1I6NX67_9BACL</name>
<dbReference type="InterPro" id="IPR004651">
    <property type="entry name" value="HisF"/>
</dbReference>
<feature type="active site" evidence="11">
    <location>
        <position position="130"/>
    </location>
</feature>
<keyword evidence="14" id="KW-1185">Reference proteome</keyword>
<comment type="subunit">
    <text evidence="4 11">Heterodimer of HisH and HisF.</text>
</comment>
<dbReference type="GO" id="GO:0000107">
    <property type="term" value="F:imidazoleglycerol-phosphate synthase activity"/>
    <property type="evidence" value="ECO:0007669"/>
    <property type="project" value="UniProtKB-UniRule"/>
</dbReference>
<evidence type="ECO:0000256" key="4">
    <source>
        <dbReference type="ARBA" id="ARBA00011152"/>
    </source>
</evidence>
<evidence type="ECO:0000256" key="8">
    <source>
        <dbReference type="ARBA" id="ARBA00023239"/>
    </source>
</evidence>
<evidence type="ECO:0000256" key="6">
    <source>
        <dbReference type="ARBA" id="ARBA00022605"/>
    </source>
</evidence>
<dbReference type="EC" id="4.3.2.10" evidence="11"/>
<evidence type="ECO:0000256" key="2">
    <source>
        <dbReference type="ARBA" id="ARBA00005091"/>
    </source>
</evidence>
<dbReference type="PANTHER" id="PTHR21235">
    <property type="entry name" value="IMIDAZOLE GLYCEROL PHOSPHATE SYNTHASE SUBUNIT HISF/H IGP SYNTHASE SUBUNIT HISF/H"/>
    <property type="match status" value="1"/>
</dbReference>
<reference evidence="14" key="1">
    <citation type="submission" date="2016-10" db="EMBL/GenBank/DDBJ databases">
        <authorList>
            <person name="Varghese N."/>
            <person name="Submissions S."/>
        </authorList>
    </citation>
    <scope>NUCLEOTIDE SEQUENCE [LARGE SCALE GENOMIC DNA]</scope>
    <source>
        <strain evidence="14">DSM 45789</strain>
    </source>
</reference>
<dbReference type="InterPro" id="IPR050064">
    <property type="entry name" value="IGPS_HisA/HisF"/>
</dbReference>
<dbReference type="NCBIfam" id="TIGR00735">
    <property type="entry name" value="hisF"/>
    <property type="match status" value="1"/>
</dbReference>
<dbReference type="AlphaFoldDB" id="A0A1I6NX67"/>
<dbReference type="PANTHER" id="PTHR21235:SF2">
    <property type="entry name" value="IMIDAZOLE GLYCEROL PHOSPHATE SYNTHASE HISHF"/>
    <property type="match status" value="1"/>
</dbReference>
<dbReference type="FunFam" id="3.20.20.70:FF:000006">
    <property type="entry name" value="Imidazole glycerol phosphate synthase subunit HisF"/>
    <property type="match status" value="1"/>
</dbReference>
<dbReference type="InterPro" id="IPR006062">
    <property type="entry name" value="His_biosynth"/>
</dbReference>
<evidence type="ECO:0000313" key="13">
    <source>
        <dbReference type="EMBL" id="SFS32490.1"/>
    </source>
</evidence>
<comment type="similarity">
    <text evidence="3 11 12">Belongs to the HisA/HisF family.</text>
</comment>
<comment type="function">
    <text evidence="9 11">IGPS catalyzes the conversion of PRFAR and glutamine to IGP, AICAR and glutamate. The HisF subunit catalyzes the cyclization activity that produces IGP and AICAR from PRFAR using the ammonia provided by the HisH subunit.</text>
</comment>
<evidence type="ECO:0000256" key="5">
    <source>
        <dbReference type="ARBA" id="ARBA00022490"/>
    </source>
</evidence>
<dbReference type="Pfam" id="PF00977">
    <property type="entry name" value="His_biosynth"/>
    <property type="match status" value="1"/>
</dbReference>
<proteinExistence type="inferred from homology"/>
<dbReference type="RefSeq" id="WP_091832507.1">
    <property type="nucleotide sequence ID" value="NZ_FPAA01000001.1"/>
</dbReference>
<protein>
    <recommendedName>
        <fullName evidence="11">Imidazole glycerol phosphate synthase subunit HisF</fullName>
        <ecNumber evidence="11">4.3.2.10</ecNumber>
    </recommendedName>
    <alternativeName>
        <fullName evidence="11">IGP synthase cyclase subunit</fullName>
    </alternativeName>
    <alternativeName>
        <fullName evidence="11">IGP synthase subunit HisF</fullName>
    </alternativeName>
    <alternativeName>
        <fullName evidence="11">ImGP synthase subunit HisF</fullName>
        <shortName evidence="11">IGPS subunit HisF</shortName>
    </alternativeName>
</protein>
<comment type="pathway">
    <text evidence="2 11">Amino-acid biosynthesis; L-histidine biosynthesis; L-histidine from 5-phospho-alpha-D-ribose 1-diphosphate: step 5/9.</text>
</comment>
<evidence type="ECO:0000256" key="11">
    <source>
        <dbReference type="HAMAP-Rule" id="MF_01013"/>
    </source>
</evidence>
<dbReference type="InterPro" id="IPR013785">
    <property type="entry name" value="Aldolase_TIM"/>
</dbReference>
<dbReference type="GO" id="GO:0016829">
    <property type="term" value="F:lyase activity"/>
    <property type="evidence" value="ECO:0007669"/>
    <property type="project" value="UniProtKB-KW"/>
</dbReference>
<gene>
    <name evidence="11" type="primary">hisF</name>
    <name evidence="13" type="ORF">SAMN05444972_101208</name>
</gene>
<organism evidence="13 14">
    <name type="scientific">Marininema halotolerans</name>
    <dbReference type="NCBI Taxonomy" id="1155944"/>
    <lineage>
        <taxon>Bacteria</taxon>
        <taxon>Bacillati</taxon>
        <taxon>Bacillota</taxon>
        <taxon>Bacilli</taxon>
        <taxon>Bacillales</taxon>
        <taxon>Thermoactinomycetaceae</taxon>
        <taxon>Marininema</taxon>
    </lineage>
</organism>
<dbReference type="GO" id="GO:0005737">
    <property type="term" value="C:cytoplasm"/>
    <property type="evidence" value="ECO:0007669"/>
    <property type="project" value="UniProtKB-SubCell"/>
</dbReference>
<dbReference type="EMBL" id="FPAA01000001">
    <property type="protein sequence ID" value="SFS32490.1"/>
    <property type="molecule type" value="Genomic_DNA"/>
</dbReference>
<evidence type="ECO:0000256" key="10">
    <source>
        <dbReference type="ARBA" id="ARBA00047838"/>
    </source>
</evidence>
<sequence>MIKKRIIPCLDVKDGRVVKGVSFLNLRDAGDPVELATQYDQVGADEVVFLDISASQEGRGTMVEVVRQAAGQLRIPFTVGGGIRDTEDMYQLLRAGADKISVNTAALLDPSLIEDGARRFGSQCMVVAIDACWMDDRDDWFVFTHGGQKKTDWRVVDWAQEAVRRGAGEILLTSMDQDGQKNGFDLPLTQAVASSVRVPVIASGGAGTMEHFVEVFHETSAAAALAASIFHYGEIKVNELKATLREEGVAIR</sequence>
<keyword evidence="8 11" id="KW-0456">Lyase</keyword>
<dbReference type="Proteomes" id="UP000198660">
    <property type="component" value="Unassembled WGS sequence"/>
</dbReference>
<evidence type="ECO:0000256" key="1">
    <source>
        <dbReference type="ARBA" id="ARBA00004496"/>
    </source>
</evidence>
<evidence type="ECO:0000313" key="14">
    <source>
        <dbReference type="Proteomes" id="UP000198660"/>
    </source>
</evidence>
<keyword evidence="5 11" id="KW-0963">Cytoplasm</keyword>
<feature type="active site" evidence="11">
    <location>
        <position position="11"/>
    </location>
</feature>
<evidence type="ECO:0000256" key="7">
    <source>
        <dbReference type="ARBA" id="ARBA00023102"/>
    </source>
</evidence>
<dbReference type="SUPFAM" id="SSF51366">
    <property type="entry name" value="Ribulose-phoshate binding barrel"/>
    <property type="match status" value="1"/>
</dbReference>